<organism evidence="3 4">
    <name type="scientific">Paenibacillus oryzae</name>
    <dbReference type="NCBI Taxonomy" id="1844972"/>
    <lineage>
        <taxon>Bacteria</taxon>
        <taxon>Bacillati</taxon>
        <taxon>Bacillota</taxon>
        <taxon>Bacilli</taxon>
        <taxon>Bacillales</taxon>
        <taxon>Paenibacillaceae</taxon>
        <taxon>Paenibacillus</taxon>
    </lineage>
</organism>
<feature type="transmembrane region" description="Helical" evidence="1">
    <location>
        <begin position="98"/>
        <end position="118"/>
    </location>
</feature>
<keyword evidence="1" id="KW-0472">Membrane</keyword>
<accession>A0A1A5YF46</accession>
<feature type="transmembrane region" description="Helical" evidence="1">
    <location>
        <begin position="6"/>
        <end position="22"/>
    </location>
</feature>
<dbReference type="CDD" id="cd01949">
    <property type="entry name" value="GGDEF"/>
    <property type="match status" value="1"/>
</dbReference>
<dbReference type="PANTHER" id="PTHR46663">
    <property type="entry name" value="DIGUANYLATE CYCLASE DGCT-RELATED"/>
    <property type="match status" value="1"/>
</dbReference>
<dbReference type="InterPro" id="IPR000014">
    <property type="entry name" value="PAS"/>
</dbReference>
<dbReference type="SUPFAM" id="SSF55073">
    <property type="entry name" value="Nucleotide cyclase"/>
    <property type="match status" value="1"/>
</dbReference>
<feature type="domain" description="GGDEF" evidence="2">
    <location>
        <begin position="375"/>
        <end position="509"/>
    </location>
</feature>
<dbReference type="SUPFAM" id="SSF55785">
    <property type="entry name" value="PYP-like sensor domain (PAS domain)"/>
    <property type="match status" value="1"/>
</dbReference>
<dbReference type="InterPro" id="IPR043128">
    <property type="entry name" value="Rev_trsase/Diguanyl_cyclase"/>
</dbReference>
<dbReference type="InterPro" id="IPR000160">
    <property type="entry name" value="GGDEF_dom"/>
</dbReference>
<feature type="transmembrane region" description="Helical" evidence="1">
    <location>
        <begin position="177"/>
        <end position="197"/>
    </location>
</feature>
<dbReference type="InterPro" id="IPR035965">
    <property type="entry name" value="PAS-like_dom_sf"/>
</dbReference>
<gene>
    <name evidence="3" type="ORF">A7K91_11740</name>
</gene>
<name>A0A1A5YF46_9BACL</name>
<dbReference type="Gene3D" id="3.30.70.270">
    <property type="match status" value="1"/>
</dbReference>
<dbReference type="FunFam" id="3.30.70.270:FF:000001">
    <property type="entry name" value="Diguanylate cyclase domain protein"/>
    <property type="match status" value="1"/>
</dbReference>
<protein>
    <recommendedName>
        <fullName evidence="2">GGDEF domain-containing protein</fullName>
    </recommendedName>
</protein>
<dbReference type="NCBIfam" id="TIGR00254">
    <property type="entry name" value="GGDEF"/>
    <property type="match status" value="1"/>
</dbReference>
<dbReference type="Gene3D" id="3.30.450.20">
    <property type="entry name" value="PAS domain"/>
    <property type="match status" value="1"/>
</dbReference>
<evidence type="ECO:0000259" key="2">
    <source>
        <dbReference type="PROSITE" id="PS50887"/>
    </source>
</evidence>
<keyword evidence="1" id="KW-1133">Transmembrane helix</keyword>
<evidence type="ECO:0000313" key="3">
    <source>
        <dbReference type="EMBL" id="OBR64197.1"/>
    </source>
</evidence>
<keyword evidence="1" id="KW-0812">Transmembrane</keyword>
<dbReference type="STRING" id="1844972.A7K91_11740"/>
<dbReference type="Pfam" id="PF13188">
    <property type="entry name" value="PAS_8"/>
    <property type="match status" value="1"/>
</dbReference>
<dbReference type="InterPro" id="IPR052163">
    <property type="entry name" value="DGC-Regulatory_Protein"/>
</dbReference>
<dbReference type="PANTHER" id="PTHR46663:SF2">
    <property type="entry name" value="GGDEF DOMAIN-CONTAINING PROTEIN"/>
    <property type="match status" value="1"/>
</dbReference>
<feature type="transmembrane region" description="Helical" evidence="1">
    <location>
        <begin position="203"/>
        <end position="221"/>
    </location>
</feature>
<comment type="caution">
    <text evidence="3">The sequence shown here is derived from an EMBL/GenBank/DDBJ whole genome shotgun (WGS) entry which is preliminary data.</text>
</comment>
<dbReference type="Pfam" id="PF00990">
    <property type="entry name" value="GGDEF"/>
    <property type="match status" value="1"/>
</dbReference>
<feature type="transmembrane region" description="Helical" evidence="1">
    <location>
        <begin position="31"/>
        <end position="51"/>
    </location>
</feature>
<feature type="transmembrane region" description="Helical" evidence="1">
    <location>
        <begin position="63"/>
        <end position="86"/>
    </location>
</feature>
<dbReference type="PROSITE" id="PS50887">
    <property type="entry name" value="GGDEF"/>
    <property type="match status" value="1"/>
</dbReference>
<dbReference type="AlphaFoldDB" id="A0A1A5YF46"/>
<keyword evidence="4" id="KW-1185">Reference proteome</keyword>
<feature type="transmembrane region" description="Helical" evidence="1">
    <location>
        <begin position="138"/>
        <end position="156"/>
    </location>
</feature>
<dbReference type="SMART" id="SM00267">
    <property type="entry name" value="GGDEF"/>
    <property type="match status" value="1"/>
</dbReference>
<evidence type="ECO:0000256" key="1">
    <source>
        <dbReference type="SAM" id="Phobius"/>
    </source>
</evidence>
<reference evidence="3 4" key="1">
    <citation type="submission" date="2016-05" db="EMBL/GenBank/DDBJ databases">
        <title>Paenibacillus oryzae. sp. nov., isolated from the rice root.</title>
        <authorList>
            <person name="Zhang J."/>
            <person name="Zhang X."/>
        </authorList>
    </citation>
    <scope>NUCLEOTIDE SEQUENCE [LARGE SCALE GENOMIC DNA]</scope>
    <source>
        <strain evidence="3 4">1DrF-4</strain>
    </source>
</reference>
<dbReference type="InterPro" id="IPR029787">
    <property type="entry name" value="Nucleotide_cyclase"/>
</dbReference>
<evidence type="ECO:0000313" key="4">
    <source>
        <dbReference type="Proteomes" id="UP000092024"/>
    </source>
</evidence>
<dbReference type="EMBL" id="LYPA01000065">
    <property type="protein sequence ID" value="OBR64197.1"/>
    <property type="molecule type" value="Genomic_DNA"/>
</dbReference>
<proteinExistence type="predicted"/>
<sequence>MSVVFYWIPMLVFFYMGADVLLRNPKKSEHILVSLTIFCYFLLFMEEYIRYLLPIEYSPALSAFWFANIGIAIPGLGFHLLAKLMGLDKRLPKPWYPYLFHILLLAIPAGFLSSGKLISAQQFVDTGLWKWPVANEAYYGTLTASLILSLIPIVWLRVVRKRKGRAALNDHYGIFRWLEYGSFLTFLWVVVFGYFRFGEVIPPYSYLYAGLIWCFILRLTMQRYEFLNFPSHRYEKIFQLSPQPILLVSMSGDIKEANPSARRMFDKVNLDSANLALLHGQPLAEKLQERAEIRDLEIVLSNGDSVIDVMINGDYVTVNNEPHMIFLIWDITIKKEYLRKMAFMAYHDPLTGLSNRRHFYERLNLATDECRKNGNELVVLLIDLDDFKLINDYYGHEAGDTMLQHVANLICNFAGESGLAARLGGDEFVLFMPASQGDDFAELANQLEEMSECNRLEYEGEQLSINMSVGLSRYPLDGKTTEELIKFADHSMYQMKHSRKTMLLPSLPG</sequence>
<dbReference type="Proteomes" id="UP000092024">
    <property type="component" value="Unassembled WGS sequence"/>
</dbReference>